<organism evidence="1 2">
    <name type="scientific">Adineta steineri</name>
    <dbReference type="NCBI Taxonomy" id="433720"/>
    <lineage>
        <taxon>Eukaryota</taxon>
        <taxon>Metazoa</taxon>
        <taxon>Spiralia</taxon>
        <taxon>Gnathifera</taxon>
        <taxon>Rotifera</taxon>
        <taxon>Eurotatoria</taxon>
        <taxon>Bdelloidea</taxon>
        <taxon>Adinetida</taxon>
        <taxon>Adinetidae</taxon>
        <taxon>Adineta</taxon>
    </lineage>
</organism>
<evidence type="ECO:0000313" key="1">
    <source>
        <dbReference type="EMBL" id="CAF4124168.1"/>
    </source>
</evidence>
<accession>A0A819WBI3</accession>
<proteinExistence type="predicted"/>
<feature type="non-terminal residue" evidence="1">
    <location>
        <position position="1"/>
    </location>
</feature>
<dbReference type="AlphaFoldDB" id="A0A819WBI3"/>
<dbReference type="EMBL" id="CAJOAZ010006120">
    <property type="protein sequence ID" value="CAF4124168.1"/>
    <property type="molecule type" value="Genomic_DNA"/>
</dbReference>
<gene>
    <name evidence="1" type="ORF">OXD698_LOCUS36656</name>
</gene>
<protein>
    <submittedName>
        <fullName evidence="1">Uncharacterized protein</fullName>
    </submittedName>
</protein>
<dbReference type="Proteomes" id="UP000663844">
    <property type="component" value="Unassembled WGS sequence"/>
</dbReference>
<name>A0A819WBI3_9BILA</name>
<sequence>PQEFAAPGTFEKLRRNYLFLQPPLIIKILRNVYS</sequence>
<comment type="caution">
    <text evidence="1">The sequence shown here is derived from an EMBL/GenBank/DDBJ whole genome shotgun (WGS) entry which is preliminary data.</text>
</comment>
<reference evidence="1" key="1">
    <citation type="submission" date="2021-02" db="EMBL/GenBank/DDBJ databases">
        <authorList>
            <person name="Nowell W R."/>
        </authorList>
    </citation>
    <scope>NUCLEOTIDE SEQUENCE</scope>
</reference>
<evidence type="ECO:0000313" key="2">
    <source>
        <dbReference type="Proteomes" id="UP000663844"/>
    </source>
</evidence>